<keyword evidence="3" id="KW-1185">Reference proteome</keyword>
<sequence length="126" mass="13592">MKIALPNDRGRVNQHFGRSEEFVIFEMSGQEIKGRETISTITLQHNHEGLAELFKSKGVEVLILGGVGPRAIQALQQYGLRVITGASGDVEEVARAYARGELVSQGIICNHGHGHGSHCHHGPGCS</sequence>
<reference evidence="3" key="1">
    <citation type="submission" date="2016-11" db="EMBL/GenBank/DDBJ databases">
        <authorList>
            <person name="Varghese N."/>
            <person name="Submissions S."/>
        </authorList>
    </citation>
    <scope>NUCLEOTIDE SEQUENCE [LARGE SCALE GENOMIC DNA]</scope>
    <source>
        <strain evidence="3">DSM 11792</strain>
    </source>
</reference>
<dbReference type="PANTHER" id="PTHR42983:SF1">
    <property type="entry name" value="IRON-MOLYBDENUM PROTEIN"/>
    <property type="match status" value="1"/>
</dbReference>
<evidence type="ECO:0000313" key="2">
    <source>
        <dbReference type="EMBL" id="SHF28263.1"/>
    </source>
</evidence>
<protein>
    <submittedName>
        <fullName evidence="2">Predicted Fe-Mo cluster-binding protein, NifX family</fullName>
    </submittedName>
</protein>
<dbReference type="InterPro" id="IPR036105">
    <property type="entry name" value="DiNase_FeMo-co_biosyn_sf"/>
</dbReference>
<evidence type="ECO:0000259" key="1">
    <source>
        <dbReference type="Pfam" id="PF02579"/>
    </source>
</evidence>
<evidence type="ECO:0000313" key="3">
    <source>
        <dbReference type="Proteomes" id="UP000184196"/>
    </source>
</evidence>
<dbReference type="OrthoDB" id="280278at2"/>
<dbReference type="SUPFAM" id="SSF53146">
    <property type="entry name" value="Nitrogenase accessory factor-like"/>
    <property type="match status" value="1"/>
</dbReference>
<organism evidence="2 3">
    <name type="scientific">Desulfofundulus australicus DSM 11792</name>
    <dbReference type="NCBI Taxonomy" id="1121425"/>
    <lineage>
        <taxon>Bacteria</taxon>
        <taxon>Bacillati</taxon>
        <taxon>Bacillota</taxon>
        <taxon>Clostridia</taxon>
        <taxon>Eubacteriales</taxon>
        <taxon>Peptococcaceae</taxon>
        <taxon>Desulfofundulus</taxon>
    </lineage>
</organism>
<dbReference type="Pfam" id="PF02579">
    <property type="entry name" value="Nitro_FeMo-Co"/>
    <property type="match status" value="1"/>
</dbReference>
<dbReference type="AlphaFoldDB" id="A0A1M5ADD3"/>
<name>A0A1M5ADD3_9FIRM</name>
<dbReference type="InterPro" id="IPR033913">
    <property type="entry name" value="MTH1175_dom"/>
</dbReference>
<dbReference type="PANTHER" id="PTHR42983">
    <property type="entry name" value="DINITROGENASE IRON-MOLYBDENUM COFACTOR PROTEIN-RELATED"/>
    <property type="match status" value="1"/>
</dbReference>
<proteinExistence type="predicted"/>
<feature type="domain" description="Dinitrogenase iron-molybdenum cofactor biosynthesis" evidence="1">
    <location>
        <begin position="9"/>
        <end position="98"/>
    </location>
</feature>
<dbReference type="RefSeq" id="WP_073165449.1">
    <property type="nucleotide sequence ID" value="NZ_FQUW01000021.1"/>
</dbReference>
<accession>A0A1M5ADD3</accession>
<dbReference type="Proteomes" id="UP000184196">
    <property type="component" value="Unassembled WGS sequence"/>
</dbReference>
<dbReference type="InterPro" id="IPR003731">
    <property type="entry name" value="Di-Nase_FeMo-co_biosynth"/>
</dbReference>
<dbReference type="Gene3D" id="3.30.420.130">
    <property type="entry name" value="Dinitrogenase iron-molybdenum cofactor biosynthesis domain"/>
    <property type="match status" value="1"/>
</dbReference>
<gene>
    <name evidence="2" type="ORF">SAMN02745218_01862</name>
</gene>
<dbReference type="EMBL" id="FQUW01000021">
    <property type="protein sequence ID" value="SHF28263.1"/>
    <property type="molecule type" value="Genomic_DNA"/>
</dbReference>
<dbReference type="CDD" id="cd00851">
    <property type="entry name" value="MTH1175"/>
    <property type="match status" value="1"/>
</dbReference>